<feature type="region of interest" description="Disordered" evidence="1">
    <location>
        <begin position="711"/>
        <end position="791"/>
    </location>
</feature>
<gene>
    <name evidence="2" type="ORF">LTR77_001005</name>
</gene>
<feature type="region of interest" description="Disordered" evidence="1">
    <location>
        <begin position="99"/>
        <end position="132"/>
    </location>
</feature>
<dbReference type="Proteomes" id="UP001337655">
    <property type="component" value="Unassembled WGS sequence"/>
</dbReference>
<feature type="compositionally biased region" description="Basic and acidic residues" evidence="1">
    <location>
        <begin position="285"/>
        <end position="297"/>
    </location>
</feature>
<feature type="compositionally biased region" description="Polar residues" evidence="1">
    <location>
        <begin position="311"/>
        <end position="325"/>
    </location>
</feature>
<accession>A0AAV9PU42</accession>
<evidence type="ECO:0000313" key="2">
    <source>
        <dbReference type="EMBL" id="KAK5175865.1"/>
    </source>
</evidence>
<feature type="compositionally biased region" description="Low complexity" evidence="1">
    <location>
        <begin position="600"/>
        <end position="612"/>
    </location>
</feature>
<protein>
    <submittedName>
        <fullName evidence="2">Uncharacterized protein</fullName>
    </submittedName>
</protein>
<feature type="compositionally biased region" description="Polar residues" evidence="1">
    <location>
        <begin position="427"/>
        <end position="443"/>
    </location>
</feature>
<evidence type="ECO:0000256" key="1">
    <source>
        <dbReference type="SAM" id="MobiDB-lite"/>
    </source>
</evidence>
<proteinExistence type="predicted"/>
<feature type="compositionally biased region" description="Low complexity" evidence="1">
    <location>
        <begin position="472"/>
        <end position="482"/>
    </location>
</feature>
<feature type="compositionally biased region" description="Basic and acidic residues" evidence="1">
    <location>
        <begin position="780"/>
        <end position="791"/>
    </location>
</feature>
<evidence type="ECO:0000313" key="3">
    <source>
        <dbReference type="Proteomes" id="UP001337655"/>
    </source>
</evidence>
<organism evidence="2 3">
    <name type="scientific">Saxophila tyrrhenica</name>
    <dbReference type="NCBI Taxonomy" id="1690608"/>
    <lineage>
        <taxon>Eukaryota</taxon>
        <taxon>Fungi</taxon>
        <taxon>Dikarya</taxon>
        <taxon>Ascomycota</taxon>
        <taxon>Pezizomycotina</taxon>
        <taxon>Dothideomycetes</taxon>
        <taxon>Dothideomycetidae</taxon>
        <taxon>Mycosphaerellales</taxon>
        <taxon>Extremaceae</taxon>
        <taxon>Saxophila</taxon>
    </lineage>
</organism>
<feature type="region of interest" description="Disordered" evidence="1">
    <location>
        <begin position="394"/>
        <end position="495"/>
    </location>
</feature>
<sequence length="791" mass="85672">MLRCPPSRINLTASDIAGFEQRFIARHSAHLVPANPSNVRLSPGPGRSTSLSFVPAEQNAARKRAASSSSGHAAHDDHTAERAGTYHAANCTEPREGTLAWTDQQGDRPHTAGIIGPTEMQQPPQPSLPNIDGAADLRAPHSPPVVRCGLLLASSSSPHAAVDGPNNPVDQTPIHREIKPHLLSSARARRRNGRTQTDQIPIDSPVEEEEAAHPSQIVASALAIPDLVLHSGIESSPTNPALDRGAPVFVPQTRFARATRPRAEVSGGLRLEPRWSSVDSTHSSLELRIRSSSERNSDLPPGSRHVARVPSESSLDNTLLSNDVENFSRRQRRRSRTTEHNGNAMIQPANLERYPLLRPPVAHRQSSRITTRNITPHVRLVSPSMTQLRVVTGTSLGEQSSRVRDGPPDADASSWEGRTLLRPLSPATLSNSQSTPHFSQQSIHPGRIYSRGSSLSWSRSASREGRVDQVPSTAGAAASSFSGERKTSRQSSKEGLDAAAEFLRMRNSPLDDLTERLSRLSSSRPRSVGRSWVEAPRGRPRVSLLTGDPFRPEPIPRPATTDPRVSQRPEPNAVSPSNRTEAPSETNTMVEDLVALSLALPPSSSLPSTPAVPSSPPCPSATQRSIHPTSSPDPGRQGYSSPPSCIKRKPVPSGPKTPKVTVYDDSKPPNTQPQTPADVGRSTRRVKARSETAVQQSPIVVRHVKISTPPVIPERYPHRYTYPPGAAQGYAGPAGNAAGPSAHRSNEHVENDLEGHLPGLEQDRRTWMSRQEGVNLDVTPPREGRFERYLS</sequence>
<dbReference type="AlphaFoldDB" id="A0AAV9PU42"/>
<dbReference type="EMBL" id="JAVRRT010000001">
    <property type="protein sequence ID" value="KAK5175865.1"/>
    <property type="molecule type" value="Genomic_DNA"/>
</dbReference>
<feature type="region of interest" description="Disordered" evidence="1">
    <location>
        <begin position="275"/>
        <end position="342"/>
    </location>
</feature>
<keyword evidence="3" id="KW-1185">Reference proteome</keyword>
<feature type="compositionally biased region" description="Basic and acidic residues" evidence="1">
    <location>
        <begin position="483"/>
        <end position="495"/>
    </location>
</feature>
<dbReference type="GeneID" id="89922354"/>
<feature type="compositionally biased region" description="Basic and acidic residues" evidence="1">
    <location>
        <begin position="744"/>
        <end position="766"/>
    </location>
</feature>
<feature type="compositionally biased region" description="Polar residues" evidence="1">
    <location>
        <begin position="574"/>
        <end position="586"/>
    </location>
</feature>
<feature type="compositionally biased region" description="Polar residues" evidence="1">
    <location>
        <begin position="623"/>
        <end position="643"/>
    </location>
</feature>
<reference evidence="2 3" key="1">
    <citation type="submission" date="2023-08" db="EMBL/GenBank/DDBJ databases">
        <title>Black Yeasts Isolated from many extreme environments.</title>
        <authorList>
            <person name="Coleine C."/>
            <person name="Stajich J.E."/>
            <person name="Selbmann L."/>
        </authorList>
    </citation>
    <scope>NUCLEOTIDE SEQUENCE [LARGE SCALE GENOMIC DNA]</scope>
    <source>
        <strain evidence="2 3">CCFEE 5935</strain>
    </source>
</reference>
<feature type="region of interest" description="Disordered" evidence="1">
    <location>
        <begin position="600"/>
        <end position="695"/>
    </location>
</feature>
<dbReference type="RefSeq" id="XP_064664503.1">
    <property type="nucleotide sequence ID" value="XM_064798269.1"/>
</dbReference>
<feature type="region of interest" description="Disordered" evidence="1">
    <location>
        <begin position="539"/>
        <end position="586"/>
    </location>
</feature>
<feature type="region of interest" description="Disordered" evidence="1">
    <location>
        <begin position="34"/>
        <end position="81"/>
    </location>
</feature>
<comment type="caution">
    <text evidence="2">The sequence shown here is derived from an EMBL/GenBank/DDBJ whole genome shotgun (WGS) entry which is preliminary data.</text>
</comment>
<feature type="compositionally biased region" description="Low complexity" evidence="1">
    <location>
        <begin position="447"/>
        <end position="460"/>
    </location>
</feature>
<name>A0AAV9PU42_9PEZI</name>
<feature type="compositionally biased region" description="Low complexity" evidence="1">
    <location>
        <begin position="723"/>
        <end position="742"/>
    </location>
</feature>